<organism evidence="11">
    <name type="scientific">Sylvanvirus sp</name>
    <dbReference type="NCBI Taxonomy" id="2487774"/>
    <lineage>
        <taxon>Viruses</taxon>
    </lineage>
</organism>
<keyword evidence="4" id="KW-0963">Cytoplasm</keyword>
<evidence type="ECO:0000256" key="3">
    <source>
        <dbReference type="ARBA" id="ARBA00009273"/>
    </source>
</evidence>
<keyword evidence="6 9" id="KW-0863">Zinc-finger</keyword>
<dbReference type="InterPro" id="IPR024766">
    <property type="entry name" value="Znf_RING_H2"/>
</dbReference>
<evidence type="ECO:0000256" key="6">
    <source>
        <dbReference type="ARBA" id="ARBA00022771"/>
    </source>
</evidence>
<accession>A0A3G5AIB6</accession>
<gene>
    <name evidence="11" type="ORF">Sylvanvirus15_9</name>
</gene>
<dbReference type="Pfam" id="PF12678">
    <property type="entry name" value="zf-rbx1"/>
    <property type="match status" value="1"/>
</dbReference>
<dbReference type="EMBL" id="MK072521">
    <property type="protein sequence ID" value="AYV86947.1"/>
    <property type="molecule type" value="Genomic_DNA"/>
</dbReference>
<dbReference type="GO" id="GO:0008270">
    <property type="term" value="F:zinc ion binding"/>
    <property type="evidence" value="ECO:0007669"/>
    <property type="project" value="UniProtKB-KW"/>
</dbReference>
<keyword evidence="7" id="KW-0833">Ubl conjugation pathway</keyword>
<protein>
    <submittedName>
        <fullName evidence="11">E3 ubiquitin-protein ligase rbx1</fullName>
    </submittedName>
</protein>
<evidence type="ECO:0000256" key="5">
    <source>
        <dbReference type="ARBA" id="ARBA00022723"/>
    </source>
</evidence>
<evidence type="ECO:0000256" key="1">
    <source>
        <dbReference type="ARBA" id="ARBA00004496"/>
    </source>
</evidence>
<evidence type="ECO:0000256" key="7">
    <source>
        <dbReference type="ARBA" id="ARBA00022786"/>
    </source>
</evidence>
<dbReference type="Gene3D" id="3.30.40.10">
    <property type="entry name" value="Zinc/RING finger domain, C3HC4 (zinc finger)"/>
    <property type="match status" value="1"/>
</dbReference>
<name>A0A3G5AIB6_9VIRU</name>
<evidence type="ECO:0000313" key="11">
    <source>
        <dbReference type="EMBL" id="AYV86947.1"/>
    </source>
</evidence>
<reference evidence="11" key="1">
    <citation type="submission" date="2018-10" db="EMBL/GenBank/DDBJ databases">
        <title>Hidden diversity of soil giant viruses.</title>
        <authorList>
            <person name="Schulz F."/>
            <person name="Alteio L."/>
            <person name="Goudeau D."/>
            <person name="Ryan E.M."/>
            <person name="Malmstrom R.R."/>
            <person name="Blanchard J."/>
            <person name="Woyke T."/>
        </authorList>
    </citation>
    <scope>NUCLEOTIDE SEQUENCE</scope>
    <source>
        <strain evidence="11">SYV1</strain>
    </source>
</reference>
<evidence type="ECO:0000256" key="8">
    <source>
        <dbReference type="ARBA" id="ARBA00022833"/>
    </source>
</evidence>
<comment type="subcellular location">
    <subcellularLocation>
        <location evidence="1">Cytoplasm</location>
    </subcellularLocation>
</comment>
<feature type="domain" description="RING-type" evidence="10">
    <location>
        <begin position="80"/>
        <end position="126"/>
    </location>
</feature>
<dbReference type="GO" id="GO:0031463">
    <property type="term" value="C:Cul3-RING ubiquitin ligase complex"/>
    <property type="evidence" value="ECO:0007669"/>
    <property type="project" value="UniProtKB-ARBA"/>
</dbReference>
<dbReference type="PROSITE" id="PS50089">
    <property type="entry name" value="ZF_RING_2"/>
    <property type="match status" value="1"/>
</dbReference>
<dbReference type="InterPro" id="IPR001841">
    <property type="entry name" value="Znf_RING"/>
</dbReference>
<evidence type="ECO:0000259" key="10">
    <source>
        <dbReference type="PROSITE" id="PS50089"/>
    </source>
</evidence>
<proteinExistence type="inferred from homology"/>
<evidence type="ECO:0000256" key="2">
    <source>
        <dbReference type="ARBA" id="ARBA00004906"/>
    </source>
</evidence>
<sequence>MSSSLDVNMDDVISINVPKSIPSNSRLMPLSSSVCPLAPTTPSESESDIVIKKWNAVASWSYNVQNDTCAICRNSLMIPCITCQSNTMNQQKGEDCTTAGGVCNHVFHFHCISKWLNTRSTCPMDDQDWEFTKYS</sequence>
<dbReference type="InterPro" id="IPR013083">
    <property type="entry name" value="Znf_RING/FYVE/PHD"/>
</dbReference>
<comment type="pathway">
    <text evidence="2">Protein modification; protein ubiquitination.</text>
</comment>
<dbReference type="InterPro" id="IPR051031">
    <property type="entry name" value="RING-box_E3_Ubiquitin_Ligase"/>
</dbReference>
<evidence type="ECO:0000256" key="4">
    <source>
        <dbReference type="ARBA" id="ARBA00022490"/>
    </source>
</evidence>
<comment type="similarity">
    <text evidence="3">Belongs to the RING-box family.</text>
</comment>
<keyword evidence="5" id="KW-0479">Metal-binding</keyword>
<dbReference type="SUPFAM" id="SSF57850">
    <property type="entry name" value="RING/U-box"/>
    <property type="match status" value="1"/>
</dbReference>
<dbReference type="FunFam" id="3.30.40.10:FF:000273">
    <property type="entry name" value="E3 ubiquitin-protein ligase RBX1"/>
    <property type="match status" value="1"/>
</dbReference>
<dbReference type="PANTHER" id="PTHR11210">
    <property type="entry name" value="RING BOX"/>
    <property type="match status" value="1"/>
</dbReference>
<evidence type="ECO:0000256" key="9">
    <source>
        <dbReference type="PROSITE-ProRule" id="PRU00175"/>
    </source>
</evidence>
<keyword evidence="8" id="KW-0862">Zinc</keyword>